<keyword evidence="4" id="KW-0808">Transferase</keyword>
<evidence type="ECO:0000259" key="8">
    <source>
        <dbReference type="Pfam" id="PF08376"/>
    </source>
</evidence>
<evidence type="ECO:0000256" key="2">
    <source>
        <dbReference type="ARBA" id="ARBA00012438"/>
    </source>
</evidence>
<dbReference type="Proteomes" id="UP000612808">
    <property type="component" value="Unassembled WGS sequence"/>
</dbReference>
<dbReference type="Pfam" id="PF02518">
    <property type="entry name" value="HATPase_c"/>
    <property type="match status" value="1"/>
</dbReference>
<name>A0A8J3JBB8_9ACTN</name>
<comment type="catalytic activity">
    <reaction evidence="1">
        <text>ATP + protein L-histidine = ADP + protein N-phospho-L-histidine.</text>
        <dbReference type="EC" id="2.7.13.3"/>
    </reaction>
</comment>
<protein>
    <recommendedName>
        <fullName evidence="2">histidine kinase</fullName>
        <ecNumber evidence="2">2.7.13.3</ecNumber>
    </recommendedName>
</protein>
<dbReference type="GO" id="GO:0000160">
    <property type="term" value="P:phosphorelay signal transduction system"/>
    <property type="evidence" value="ECO:0007669"/>
    <property type="project" value="TreeGrafter"/>
</dbReference>
<proteinExistence type="predicted"/>
<feature type="domain" description="Nitrate/nitrite sensing protein" evidence="8">
    <location>
        <begin position="61"/>
        <end position="290"/>
    </location>
</feature>
<feature type="region of interest" description="Disordered" evidence="6">
    <location>
        <begin position="632"/>
        <end position="877"/>
    </location>
</feature>
<dbReference type="InterPro" id="IPR050428">
    <property type="entry name" value="TCS_sensor_his_kinase"/>
</dbReference>
<feature type="domain" description="Histidine kinase/HSP90-like ATPase" evidence="7">
    <location>
        <begin position="520"/>
        <end position="624"/>
    </location>
</feature>
<evidence type="ECO:0000256" key="1">
    <source>
        <dbReference type="ARBA" id="ARBA00000085"/>
    </source>
</evidence>
<evidence type="ECO:0000256" key="5">
    <source>
        <dbReference type="ARBA" id="ARBA00022777"/>
    </source>
</evidence>
<keyword evidence="5 9" id="KW-0418">Kinase</keyword>
<reference evidence="9" key="1">
    <citation type="submission" date="2021-01" db="EMBL/GenBank/DDBJ databases">
        <title>Whole genome shotgun sequence of Actinocatenispora rupis NBRC 107355.</title>
        <authorList>
            <person name="Komaki H."/>
            <person name="Tamura T."/>
        </authorList>
    </citation>
    <scope>NUCLEOTIDE SEQUENCE</scope>
    <source>
        <strain evidence="9">NBRC 107355</strain>
    </source>
</reference>
<dbReference type="EC" id="2.7.13.3" evidence="2"/>
<keyword evidence="3" id="KW-0597">Phosphoprotein</keyword>
<dbReference type="Pfam" id="PF08376">
    <property type="entry name" value="NIT"/>
    <property type="match status" value="1"/>
</dbReference>
<evidence type="ECO:0000313" key="9">
    <source>
        <dbReference type="EMBL" id="GID15310.1"/>
    </source>
</evidence>
<accession>A0A8J3JBB8</accession>
<feature type="compositionally biased region" description="Basic and acidic residues" evidence="6">
    <location>
        <begin position="745"/>
        <end position="758"/>
    </location>
</feature>
<dbReference type="RefSeq" id="WP_203663556.1">
    <property type="nucleotide sequence ID" value="NZ_BAAAZM010000021.1"/>
</dbReference>
<dbReference type="InterPro" id="IPR003594">
    <property type="entry name" value="HATPase_dom"/>
</dbReference>
<evidence type="ECO:0000259" key="7">
    <source>
        <dbReference type="Pfam" id="PF02518"/>
    </source>
</evidence>
<evidence type="ECO:0000256" key="3">
    <source>
        <dbReference type="ARBA" id="ARBA00022553"/>
    </source>
</evidence>
<dbReference type="InterPro" id="IPR013587">
    <property type="entry name" value="Nitrate/nitrite_sensing"/>
</dbReference>
<evidence type="ECO:0000256" key="6">
    <source>
        <dbReference type="SAM" id="MobiDB-lite"/>
    </source>
</evidence>
<dbReference type="SUPFAM" id="SSF55874">
    <property type="entry name" value="ATPase domain of HSP90 chaperone/DNA topoisomerase II/histidine kinase"/>
    <property type="match status" value="1"/>
</dbReference>
<feature type="compositionally biased region" description="Basic and acidic residues" evidence="6">
    <location>
        <begin position="858"/>
        <end position="877"/>
    </location>
</feature>
<dbReference type="PANTHER" id="PTHR45436">
    <property type="entry name" value="SENSOR HISTIDINE KINASE YKOH"/>
    <property type="match status" value="1"/>
</dbReference>
<dbReference type="InterPro" id="IPR036890">
    <property type="entry name" value="HATPase_C_sf"/>
</dbReference>
<dbReference type="AlphaFoldDB" id="A0A8J3JBB8"/>
<feature type="compositionally biased region" description="Basic and acidic residues" evidence="6">
    <location>
        <begin position="653"/>
        <end position="662"/>
    </location>
</feature>
<dbReference type="GO" id="GO:0005886">
    <property type="term" value="C:plasma membrane"/>
    <property type="evidence" value="ECO:0007669"/>
    <property type="project" value="TreeGrafter"/>
</dbReference>
<evidence type="ECO:0000256" key="4">
    <source>
        <dbReference type="ARBA" id="ARBA00022679"/>
    </source>
</evidence>
<dbReference type="PANTHER" id="PTHR45436:SF5">
    <property type="entry name" value="SENSOR HISTIDINE KINASE TRCS"/>
    <property type="match status" value="1"/>
</dbReference>
<feature type="compositionally biased region" description="Low complexity" evidence="6">
    <location>
        <begin position="632"/>
        <end position="641"/>
    </location>
</feature>
<evidence type="ECO:0000313" key="10">
    <source>
        <dbReference type="Proteomes" id="UP000612808"/>
    </source>
</evidence>
<gene>
    <name evidence="9" type="ORF">Aru02nite_61990</name>
</gene>
<sequence>MTTRRRSVRFRIGTLLLVTFAALTPLWAYAMYLTVPGALTLNQIEDRHFTIGIPADNLDVALSAERKATVVYLADRAAGKTPLLKARAATDKAADAFRTTGVQGVHDVGTTQSDKVLPSLLGQLDKLGRQRSAVDAGAATPNDVYTYYGSAIESGLRMLLSITSQNGGDSDLQTQGEALSRLTRSRSVLDEVDARISAAITAGRMTADERYDLSQAVGAVKGSYATAVPNLPPATAREYTKLVDSRQMATLQSLERTVVETAPGHAITVRAGEWDAAYGAVLKQLHALELNTALSLGESAKPVATQILIRAGIATGFGLIGFAALVIVSVRIGRGLIREITVLRNRMDQTATVDLPNLVRSLRAGADSTELALSVGGARLRTRELDDLGGSFDRVQRVAVDSAAGESQLRQGVSRVFVNLSRRNQALLHRQLKLLDELERASVDADQLSSLFTLDHLATRMRRHAESLIILSGGTPGRGWSSPVPVLDVVRSAVTEVEDYPRVTVYPLPTENIVGAAVADVIHLLAELIENAALYSPADAPVQVRGIRAANGLVIEIEDAGVSMSQETMAQLNQQLSDPPEFDLTDATQLGLFVVGRLAARRGIAVSLRSSPYGGTSAVVLLPPSLLESRAGAPVAGAPRADTQPTGAPPVERPADPAERLTGETVRSLAPESRRPDAEPAPADVPGNGHRPAPPARPAAPVSPRRDLRGSDWFASPSTADTSTVILPVVDDRADGTPGYGDGTAARRDDPAARHRAPDSTGRYPRREPGASLAPDRSRWAEGNMPSIGTLPSPQNPLDVRPDPNRPKLPRRARQANLAPGLRGARNGDQNAAAAPTARSPEEARAMMSAVQQGWAGERPDIDHRRTATAQERDRND</sequence>
<keyword evidence="10" id="KW-1185">Reference proteome</keyword>
<organism evidence="9 10">
    <name type="scientific">Actinocatenispora rupis</name>
    <dbReference type="NCBI Taxonomy" id="519421"/>
    <lineage>
        <taxon>Bacteria</taxon>
        <taxon>Bacillati</taxon>
        <taxon>Actinomycetota</taxon>
        <taxon>Actinomycetes</taxon>
        <taxon>Micromonosporales</taxon>
        <taxon>Micromonosporaceae</taxon>
        <taxon>Actinocatenispora</taxon>
    </lineage>
</organism>
<dbReference type="Gene3D" id="3.30.565.10">
    <property type="entry name" value="Histidine kinase-like ATPase, C-terminal domain"/>
    <property type="match status" value="1"/>
</dbReference>
<feature type="compositionally biased region" description="Polar residues" evidence="6">
    <location>
        <begin position="716"/>
        <end position="725"/>
    </location>
</feature>
<dbReference type="EMBL" id="BOMB01000041">
    <property type="protein sequence ID" value="GID15310.1"/>
    <property type="molecule type" value="Genomic_DNA"/>
</dbReference>
<comment type="caution">
    <text evidence="9">The sequence shown here is derived from an EMBL/GenBank/DDBJ whole genome shotgun (WGS) entry which is preliminary data.</text>
</comment>
<dbReference type="GO" id="GO:0004673">
    <property type="term" value="F:protein histidine kinase activity"/>
    <property type="evidence" value="ECO:0007669"/>
    <property type="project" value="UniProtKB-EC"/>
</dbReference>